<evidence type="ECO:0000313" key="2">
    <source>
        <dbReference type="Proteomes" id="UP000254927"/>
    </source>
</evidence>
<dbReference type="AlphaFoldDB" id="A0A378TVR6"/>
<protein>
    <submittedName>
        <fullName evidence="1">Secreted protein</fullName>
    </submittedName>
</protein>
<accession>A0A378TVR6</accession>
<dbReference type="RefSeq" id="WP_074894170.1">
    <property type="nucleotide sequence ID" value="NZ_CAUSZR010000020.1"/>
</dbReference>
<organism evidence="1 2">
    <name type="scientific">Neisseria elongata</name>
    <dbReference type="NCBI Taxonomy" id="495"/>
    <lineage>
        <taxon>Bacteria</taxon>
        <taxon>Pseudomonadati</taxon>
        <taxon>Pseudomonadota</taxon>
        <taxon>Betaproteobacteria</taxon>
        <taxon>Neisseriales</taxon>
        <taxon>Neisseriaceae</taxon>
        <taxon>Neisseria</taxon>
    </lineage>
</organism>
<name>A0A378TVR6_NEIEL</name>
<reference evidence="1 2" key="1">
    <citation type="submission" date="2018-06" db="EMBL/GenBank/DDBJ databases">
        <authorList>
            <consortium name="Pathogen Informatics"/>
            <person name="Doyle S."/>
        </authorList>
    </citation>
    <scope>NUCLEOTIDE SEQUENCE [LARGE SCALE GENOMIC DNA]</scope>
    <source>
        <strain evidence="1 2">NCTC10660</strain>
    </source>
</reference>
<dbReference type="GeneID" id="93351571"/>
<dbReference type="Proteomes" id="UP000254927">
    <property type="component" value="Unassembled WGS sequence"/>
</dbReference>
<gene>
    <name evidence="1" type="ORF">NCTC10660_00565</name>
</gene>
<dbReference type="EMBL" id="UGQW01000002">
    <property type="protein sequence ID" value="STZ67095.1"/>
    <property type="molecule type" value="Genomic_DNA"/>
</dbReference>
<sequence length="140" mass="15209">MKGQGKWLAAAVLLLVFAAAKLAGLYWWQQQQPAAESLACDIGRGCTLPNGAVLRFTPAAGLKTPFDIALSGSGAEKAVSVSFSMRDMDMGFNRYDLHRQADGGWLAQNVRLPLCTEARHDFLADISVDGQVYRVPFTAY</sequence>
<evidence type="ECO:0000313" key="1">
    <source>
        <dbReference type="EMBL" id="STZ67095.1"/>
    </source>
</evidence>
<proteinExistence type="predicted"/>